<evidence type="ECO:0000259" key="2">
    <source>
        <dbReference type="Pfam" id="PF14655"/>
    </source>
</evidence>
<dbReference type="PANTHER" id="PTHR12472:SF0">
    <property type="entry name" value="RAB3 GTPASE-ACTIVATING PROTEIN NON-CATALYTIC SUBUNIT"/>
    <property type="match status" value="1"/>
</dbReference>
<comment type="caution">
    <text evidence="3">The sequence shown here is derived from an EMBL/GenBank/DDBJ whole genome shotgun (WGS) entry which is preliminary data.</text>
</comment>
<evidence type="ECO:0000256" key="1">
    <source>
        <dbReference type="SAM" id="MobiDB-lite"/>
    </source>
</evidence>
<protein>
    <submittedName>
        <fullName evidence="3">Rab3 GTPase-activating protein non-catalytic subunit</fullName>
    </submittedName>
</protein>
<feature type="compositionally biased region" description="Low complexity" evidence="1">
    <location>
        <begin position="183"/>
        <end position="195"/>
    </location>
</feature>
<dbReference type="SUPFAM" id="SSF50998">
    <property type="entry name" value="Quinoprotein alcohol dehydrogenase-like"/>
    <property type="match status" value="1"/>
</dbReference>
<feature type="domain" description="Rab3-GAP regulatory subunit N-terminal" evidence="2">
    <location>
        <begin position="222"/>
        <end position="677"/>
    </location>
</feature>
<feature type="region of interest" description="Disordered" evidence="1">
    <location>
        <begin position="27"/>
        <end position="216"/>
    </location>
</feature>
<feature type="compositionally biased region" description="Polar residues" evidence="1">
    <location>
        <begin position="753"/>
        <end position="773"/>
    </location>
</feature>
<keyword evidence="4" id="KW-1185">Reference proteome</keyword>
<accession>A0A9P5VHC7</accession>
<feature type="compositionally biased region" description="Basic and acidic residues" evidence="1">
    <location>
        <begin position="30"/>
        <end position="49"/>
    </location>
</feature>
<feature type="region of interest" description="Disordered" evidence="1">
    <location>
        <begin position="744"/>
        <end position="792"/>
    </location>
</feature>
<reference evidence="3" key="1">
    <citation type="journal article" date="2020" name="Fungal Divers.">
        <title>Resolving the Mortierellaceae phylogeny through synthesis of multi-gene phylogenetics and phylogenomics.</title>
        <authorList>
            <person name="Vandepol N."/>
            <person name="Liber J."/>
            <person name="Desiro A."/>
            <person name="Na H."/>
            <person name="Kennedy M."/>
            <person name="Barry K."/>
            <person name="Grigoriev I.V."/>
            <person name="Miller A.N."/>
            <person name="O'Donnell K."/>
            <person name="Stajich J.E."/>
            <person name="Bonito G."/>
        </authorList>
    </citation>
    <scope>NUCLEOTIDE SEQUENCE</scope>
    <source>
        <strain evidence="3">NVP1</strain>
    </source>
</reference>
<feature type="compositionally biased region" description="Polar residues" evidence="1">
    <location>
        <begin position="499"/>
        <end position="516"/>
    </location>
</feature>
<dbReference type="EMBL" id="JAAAUY010001241">
    <property type="protein sequence ID" value="KAF9323649.1"/>
    <property type="molecule type" value="Genomic_DNA"/>
</dbReference>
<dbReference type="PANTHER" id="PTHR12472">
    <property type="entry name" value="RAB3-GAP REGULATORY DOMAIN"/>
    <property type="match status" value="1"/>
</dbReference>
<name>A0A9P5VHC7_9FUNG</name>
<feature type="compositionally biased region" description="Polar residues" evidence="1">
    <location>
        <begin position="781"/>
        <end position="792"/>
    </location>
</feature>
<dbReference type="InterPro" id="IPR032839">
    <property type="entry name" value="RAB3GAP_N"/>
</dbReference>
<gene>
    <name evidence="3" type="primary">RAB3GAP2</name>
    <name evidence="3" type="ORF">BG006_001273</name>
</gene>
<dbReference type="Proteomes" id="UP000696485">
    <property type="component" value="Unassembled WGS sequence"/>
</dbReference>
<proteinExistence type="predicted"/>
<organism evidence="3 4">
    <name type="scientific">Podila minutissima</name>
    <dbReference type="NCBI Taxonomy" id="64525"/>
    <lineage>
        <taxon>Eukaryota</taxon>
        <taxon>Fungi</taxon>
        <taxon>Fungi incertae sedis</taxon>
        <taxon>Mucoromycota</taxon>
        <taxon>Mortierellomycotina</taxon>
        <taxon>Mortierellomycetes</taxon>
        <taxon>Mortierellales</taxon>
        <taxon>Mortierellaceae</taxon>
        <taxon>Podila</taxon>
    </lineage>
</organism>
<sequence>MSHHRWELSPLGAIPNEVLSILLGSLPKVPDPRQEVEALKRQLSSHDDRLSEDEEDEDSRQGDSLIHEAISASDDANTYSEQLDSDRNDGKSSPGEESQRSWNVPDDEWQWSDGDGSSNNTPSSSTSRVSNRPAATGNSKHESSLKVPSRTTQKPTGLGLLTSSPQGSSKGNLPTFAPGVPLSSRTTSSATTGASDSHRHSHHHPSRTSAQSTHSHPLSVAQDLSISICDSGRYLACASKKIFAILRHCPNQRSPTTLSSTDGGGSSGTSNEWVLVGQGSGVDNALDAITAVLCLPLYAPRSHQSQIYVVVGYKSGMIRIFNETGQLVVIQQLHHTPVMSIKARIGTGKVPGEDEDEMTVLHEGGKVVCIEGESLWVVLRLSNGANRLSIDGKGSAAPTFAYKKWSLLNQDLLVDVVSCGPARHKPTLSNGFSSSSSSSMYTSQATERFMTVGSKPMIAFYASSSSSRPLFSATSVATQMAAKVTNAVFGFAKSIWGSTSPRPGSPALGSSSGRTSPDQKRLSGQGGVQEGMYGSIYSSAMAPATEVPAVLWLSDSQRCIRHVSLAPLPPRGSCHHHPSKLAVMTDSLGRVLLVDLEECEIIRMWKGLRGARCGWIQEERLIKTSRGQGSNTDAVPATKRRLVLYLVIYAPKRGTVEVYPARQGKRVGLLQVGLGWKVCTTFTSPIGKPVVLDRVTGVPRPGEISSFSPVTSNPGSPMVGSSGSVTPLGLAQCLMIGPRGEVRRVGSVPADSSAMSSPGSQPNVGSDATNSLMVSPELPPSTVSVTERIQSQ</sequence>
<dbReference type="InterPro" id="IPR026059">
    <property type="entry name" value="Rab3GAP2"/>
</dbReference>
<dbReference type="InterPro" id="IPR011047">
    <property type="entry name" value="Quinoprotein_ADH-like_sf"/>
</dbReference>
<dbReference type="Pfam" id="PF14655">
    <property type="entry name" value="RAB3GAP2_N"/>
    <property type="match status" value="1"/>
</dbReference>
<feature type="compositionally biased region" description="Low complexity" evidence="1">
    <location>
        <begin position="112"/>
        <end position="133"/>
    </location>
</feature>
<feature type="region of interest" description="Disordered" evidence="1">
    <location>
        <begin position="499"/>
        <end position="526"/>
    </location>
</feature>
<feature type="compositionally biased region" description="Polar residues" evidence="1">
    <location>
        <begin position="149"/>
        <end position="172"/>
    </location>
</feature>
<evidence type="ECO:0000313" key="4">
    <source>
        <dbReference type="Proteomes" id="UP000696485"/>
    </source>
</evidence>
<evidence type="ECO:0000313" key="3">
    <source>
        <dbReference type="EMBL" id="KAF9323649.1"/>
    </source>
</evidence>
<dbReference type="AlphaFoldDB" id="A0A9P5VHC7"/>